<dbReference type="GO" id="GO:0005524">
    <property type="term" value="F:ATP binding"/>
    <property type="evidence" value="ECO:0007669"/>
    <property type="project" value="UniProtKB-UniRule"/>
</dbReference>
<dbReference type="GO" id="GO:0016747">
    <property type="term" value="F:acyltransferase activity, transferring groups other than amino-acyl groups"/>
    <property type="evidence" value="ECO:0007669"/>
    <property type="project" value="InterPro"/>
</dbReference>
<evidence type="ECO:0000256" key="3">
    <source>
        <dbReference type="ARBA" id="ARBA00022840"/>
    </source>
</evidence>
<proteinExistence type="predicted"/>
<dbReference type="NCBIfam" id="TIGR00124">
    <property type="entry name" value="cit_ly_ligase"/>
    <property type="match status" value="1"/>
</dbReference>
<evidence type="ECO:0000256" key="1">
    <source>
        <dbReference type="ARBA" id="ARBA00022598"/>
    </source>
</evidence>
<evidence type="ECO:0000313" key="11">
    <source>
        <dbReference type="Proteomes" id="UP000650477"/>
    </source>
</evidence>
<keyword evidence="1 8" id="KW-0436">Ligase</keyword>
<dbReference type="FunFam" id="3.40.50.620:FF:000071">
    <property type="entry name" value="[Citrate [pro-3S]-lyase] ligase"/>
    <property type="match status" value="1"/>
</dbReference>
<keyword evidence="3 8" id="KW-0067">ATP-binding</keyword>
<dbReference type="PANTHER" id="PTHR40599:SF1">
    <property type="entry name" value="[CITRATE [PRO-3S]-LYASE] LIGASE"/>
    <property type="match status" value="1"/>
</dbReference>
<dbReference type="PROSITE" id="PS51186">
    <property type="entry name" value="GNAT"/>
    <property type="match status" value="1"/>
</dbReference>
<dbReference type="InterPro" id="IPR016181">
    <property type="entry name" value="Acyl_CoA_acyltransferase"/>
</dbReference>
<dbReference type="InterPro" id="IPR013166">
    <property type="entry name" value="Citrate_lyase_ligase_C"/>
</dbReference>
<evidence type="ECO:0000256" key="2">
    <source>
        <dbReference type="ARBA" id="ARBA00022741"/>
    </source>
</evidence>
<gene>
    <name evidence="10" type="primary">citC</name>
    <name evidence="10" type="ORF">CYG68_19300</name>
</gene>
<dbReference type="NCBIfam" id="TIGR00125">
    <property type="entry name" value="cyt_tran_rel"/>
    <property type="match status" value="1"/>
</dbReference>
<dbReference type="EMBL" id="PKLF01000028">
    <property type="protein sequence ID" value="MBE8614511.1"/>
    <property type="molecule type" value="Genomic_DNA"/>
</dbReference>
<dbReference type="Gene3D" id="3.40.50.620">
    <property type="entry name" value="HUPs"/>
    <property type="match status" value="1"/>
</dbReference>
<evidence type="ECO:0000256" key="8">
    <source>
        <dbReference type="PIRNR" id="PIRNR005751"/>
    </source>
</evidence>
<dbReference type="Proteomes" id="UP000650477">
    <property type="component" value="Unassembled WGS sequence"/>
</dbReference>
<dbReference type="PIRSF" id="PIRSF005751">
    <property type="entry name" value="Acet_citr_lig"/>
    <property type="match status" value="1"/>
</dbReference>
<feature type="domain" description="N-acetyltransferase" evidence="9">
    <location>
        <begin position="3"/>
        <end position="127"/>
    </location>
</feature>
<comment type="function">
    <text evidence="5 8">Acetylation of prosthetic group (2-(5''-phosphoribosyl)-3'-dephosphocoenzyme-A) of the gamma subunit of citrate lyase.</text>
</comment>
<reference evidence="10" key="1">
    <citation type="submission" date="2017-12" db="EMBL/GenBank/DDBJ databases">
        <title>Genome sequencing and analysis.</title>
        <authorList>
            <person name="Huang Y.-T."/>
        </authorList>
    </citation>
    <scope>NUCLEOTIDE SEQUENCE</scope>
    <source>
        <strain evidence="10">VGH116</strain>
    </source>
</reference>
<evidence type="ECO:0000256" key="6">
    <source>
        <dbReference type="ARBA" id="ARBA00066591"/>
    </source>
</evidence>
<dbReference type="SMART" id="SM00764">
    <property type="entry name" value="Citrate_ly_lig"/>
    <property type="match status" value="1"/>
</dbReference>
<comment type="caution">
    <text evidence="10">The sequence shown here is derived from an EMBL/GenBank/DDBJ whole genome shotgun (WGS) entry which is preliminary data.</text>
</comment>
<dbReference type="GO" id="GO:0008771">
    <property type="term" value="F:[citrate (pro-3S)-lyase] ligase activity"/>
    <property type="evidence" value="ECO:0007669"/>
    <property type="project" value="UniProtKB-EC"/>
</dbReference>
<keyword evidence="10" id="KW-0456">Lyase</keyword>
<protein>
    <recommendedName>
        <fullName evidence="7 8">[Citrate [pro-3S]-lyase] ligase</fullName>
        <ecNumber evidence="6 8">6.2.1.22</ecNumber>
    </recommendedName>
</protein>
<dbReference type="CDD" id="cd02169">
    <property type="entry name" value="Citrate_lyase_ligase"/>
    <property type="match status" value="1"/>
</dbReference>
<dbReference type="PANTHER" id="PTHR40599">
    <property type="entry name" value="[CITRATE [PRO-3S]-LYASE] LIGASE"/>
    <property type="match status" value="1"/>
</dbReference>
<dbReference type="InterPro" id="IPR014729">
    <property type="entry name" value="Rossmann-like_a/b/a_fold"/>
</dbReference>
<dbReference type="InterPro" id="IPR005216">
    <property type="entry name" value="Citrate_lyase_ligase"/>
</dbReference>
<evidence type="ECO:0000256" key="5">
    <source>
        <dbReference type="ARBA" id="ARBA00058086"/>
    </source>
</evidence>
<evidence type="ECO:0000313" key="10">
    <source>
        <dbReference type="EMBL" id="MBE8614511.1"/>
    </source>
</evidence>
<comment type="catalytic activity">
    <reaction evidence="4 8">
        <text>holo-[citrate lyase ACP] + acetate + ATP = acetyl-[citrate lyase ACP] + AMP + diphosphate</text>
        <dbReference type="Rhea" id="RHEA:23788"/>
        <dbReference type="Rhea" id="RHEA-COMP:10158"/>
        <dbReference type="Rhea" id="RHEA-COMP:13710"/>
        <dbReference type="ChEBI" id="CHEBI:30089"/>
        <dbReference type="ChEBI" id="CHEBI:30616"/>
        <dbReference type="ChEBI" id="CHEBI:33019"/>
        <dbReference type="ChEBI" id="CHEBI:82683"/>
        <dbReference type="ChEBI" id="CHEBI:137976"/>
        <dbReference type="ChEBI" id="CHEBI:456215"/>
        <dbReference type="EC" id="6.2.1.22"/>
    </reaction>
</comment>
<dbReference type="SUPFAM" id="SSF52374">
    <property type="entry name" value="Nucleotidylyl transferase"/>
    <property type="match status" value="1"/>
</dbReference>
<sequence>MTLILKRIQIRKDKLRREAIDLFLRQHQLSLEADCEMAIVVEYQQRFVGCGAIAGNVLKCIAIDPQLQGEGVSMKLLTELLTLAYELGRSELFLFTKPCNAELFSGAGFWSIAQADDHAILMENSRERLTRYCRQLMMYRQPGRKIGAIVMNANPFTLGHRWLVEQAARQCDWLHLFLVKEDASCFSYQDRYTLIKKGIADIDKVTLHPGSAYLISRATFPGYFLKEQSVVDDCHCQIDLQLFRKRLAPALRITHRFVGTEPLCPLTRNYNQRMKVLLEEPGDAPPVEVVELARVEKNGGPISASRVRELYWQRNWQAVATLVPPETLSFLMQLAESKHKTA</sequence>
<dbReference type="Gene3D" id="3.40.630.30">
    <property type="match status" value="1"/>
</dbReference>
<dbReference type="InterPro" id="IPR004821">
    <property type="entry name" value="Cyt_trans-like"/>
</dbReference>
<dbReference type="AlphaFoldDB" id="A0A8I0Q5V5"/>
<dbReference type="EC" id="6.2.1.22" evidence="6 8"/>
<dbReference type="SUPFAM" id="SSF55729">
    <property type="entry name" value="Acyl-CoA N-acyltransferases (Nat)"/>
    <property type="match status" value="1"/>
</dbReference>
<dbReference type="GO" id="GO:0016829">
    <property type="term" value="F:lyase activity"/>
    <property type="evidence" value="ECO:0007669"/>
    <property type="project" value="UniProtKB-KW"/>
</dbReference>
<accession>A0A8I0Q5V5</accession>
<evidence type="ECO:0000256" key="7">
    <source>
        <dbReference type="ARBA" id="ARBA00068968"/>
    </source>
</evidence>
<dbReference type="Pfam" id="PF08218">
    <property type="entry name" value="Citrate_ly_lig"/>
    <property type="match status" value="1"/>
</dbReference>
<dbReference type="RefSeq" id="WP_193830343.1">
    <property type="nucleotide sequence ID" value="NZ_PKLF01000028.1"/>
</dbReference>
<evidence type="ECO:0000256" key="4">
    <source>
        <dbReference type="ARBA" id="ARBA00051405"/>
    </source>
</evidence>
<organism evidence="10 11">
    <name type="scientific">Morganella morganii</name>
    <name type="common">Proteus morganii</name>
    <dbReference type="NCBI Taxonomy" id="582"/>
    <lineage>
        <taxon>Bacteria</taxon>
        <taxon>Pseudomonadati</taxon>
        <taxon>Pseudomonadota</taxon>
        <taxon>Gammaproteobacteria</taxon>
        <taxon>Enterobacterales</taxon>
        <taxon>Morganellaceae</taxon>
        <taxon>Morganella</taxon>
    </lineage>
</organism>
<dbReference type="InterPro" id="IPR000182">
    <property type="entry name" value="GNAT_dom"/>
</dbReference>
<evidence type="ECO:0000259" key="9">
    <source>
        <dbReference type="PROSITE" id="PS51186"/>
    </source>
</evidence>
<keyword evidence="2 8" id="KW-0547">Nucleotide-binding</keyword>
<name>A0A8I0Q5V5_MORMO</name>